<dbReference type="Pfam" id="PF00072">
    <property type="entry name" value="Response_reg"/>
    <property type="match status" value="1"/>
</dbReference>
<comment type="caution">
    <text evidence="4">The sequence shown here is derived from an EMBL/GenBank/DDBJ whole genome shotgun (WGS) entry which is preliminary data.</text>
</comment>
<feature type="modified residue" description="4-aspartylphosphate" evidence="2">
    <location>
        <position position="65"/>
    </location>
</feature>
<evidence type="ECO:0000313" key="4">
    <source>
        <dbReference type="EMBL" id="MBP0445891.1"/>
    </source>
</evidence>
<dbReference type="InterPro" id="IPR001789">
    <property type="entry name" value="Sig_transdc_resp-reg_receiver"/>
</dbReference>
<dbReference type="Gene3D" id="3.40.50.2300">
    <property type="match status" value="1"/>
</dbReference>
<dbReference type="PANTHER" id="PTHR44591">
    <property type="entry name" value="STRESS RESPONSE REGULATOR PROTEIN 1"/>
    <property type="match status" value="1"/>
</dbReference>
<gene>
    <name evidence="4" type="ORF">J8J14_14030</name>
</gene>
<dbReference type="RefSeq" id="WP_209380154.1">
    <property type="nucleotide sequence ID" value="NZ_JAGIZB010000012.1"/>
</dbReference>
<dbReference type="PANTHER" id="PTHR44591:SF21">
    <property type="entry name" value="TWO-COMPONENT RESPONSE REGULATOR"/>
    <property type="match status" value="1"/>
</dbReference>
<dbReference type="CDD" id="cd17546">
    <property type="entry name" value="REC_hyHK_CKI1_RcsC-like"/>
    <property type="match status" value="1"/>
</dbReference>
<evidence type="ECO:0000256" key="2">
    <source>
        <dbReference type="PROSITE-ProRule" id="PRU00169"/>
    </source>
</evidence>
<evidence type="ECO:0000259" key="3">
    <source>
        <dbReference type="PROSITE" id="PS50110"/>
    </source>
</evidence>
<sequence>MRRRRASDEVDRGDISVLVAEDESAIAEMIQEVLTDEGFRVTVAADGALALEEYSRNEFDVLLTDVRMPNLDGVGLVRRLRQIEADLPIVVLSGYMTGKDFGDLRQLGIPAESILEKPVTFTRLRDALRTALVS</sequence>
<dbReference type="EMBL" id="JAGIZB010000012">
    <property type="protein sequence ID" value="MBP0445891.1"/>
    <property type="molecule type" value="Genomic_DNA"/>
</dbReference>
<proteinExistence type="predicted"/>
<accession>A0ABS4AFW1</accession>
<dbReference type="InterPro" id="IPR011006">
    <property type="entry name" value="CheY-like_superfamily"/>
</dbReference>
<evidence type="ECO:0000256" key="1">
    <source>
        <dbReference type="ARBA" id="ARBA00022553"/>
    </source>
</evidence>
<keyword evidence="1 2" id="KW-0597">Phosphoprotein</keyword>
<keyword evidence="5" id="KW-1185">Reference proteome</keyword>
<name>A0ABS4AFW1_9PROT</name>
<reference evidence="4 5" key="1">
    <citation type="submission" date="2021-03" db="EMBL/GenBank/DDBJ databases">
        <authorList>
            <person name="So Y."/>
        </authorList>
    </citation>
    <scope>NUCLEOTIDE SEQUENCE [LARGE SCALE GENOMIC DNA]</scope>
    <source>
        <strain evidence="4 5">SSH11</strain>
    </source>
</reference>
<evidence type="ECO:0000313" key="5">
    <source>
        <dbReference type="Proteomes" id="UP000681594"/>
    </source>
</evidence>
<dbReference type="SMART" id="SM00448">
    <property type="entry name" value="REC"/>
    <property type="match status" value="1"/>
</dbReference>
<dbReference type="Proteomes" id="UP000681594">
    <property type="component" value="Unassembled WGS sequence"/>
</dbReference>
<protein>
    <submittedName>
        <fullName evidence="4">Response regulator</fullName>
    </submittedName>
</protein>
<dbReference type="InterPro" id="IPR050595">
    <property type="entry name" value="Bact_response_regulator"/>
</dbReference>
<organism evidence="4 5">
    <name type="scientific">Pararoseomonas baculiformis</name>
    <dbReference type="NCBI Taxonomy" id="2820812"/>
    <lineage>
        <taxon>Bacteria</taxon>
        <taxon>Pseudomonadati</taxon>
        <taxon>Pseudomonadota</taxon>
        <taxon>Alphaproteobacteria</taxon>
        <taxon>Acetobacterales</taxon>
        <taxon>Acetobacteraceae</taxon>
        <taxon>Pararoseomonas</taxon>
    </lineage>
</organism>
<dbReference type="PROSITE" id="PS50110">
    <property type="entry name" value="RESPONSE_REGULATORY"/>
    <property type="match status" value="1"/>
</dbReference>
<dbReference type="SUPFAM" id="SSF52172">
    <property type="entry name" value="CheY-like"/>
    <property type="match status" value="1"/>
</dbReference>
<feature type="domain" description="Response regulatory" evidence="3">
    <location>
        <begin position="16"/>
        <end position="132"/>
    </location>
</feature>